<protein>
    <submittedName>
        <fullName evidence="2">Uncharacterized protein</fullName>
    </submittedName>
</protein>
<organism evidence="2 3">
    <name type="scientific">Cymbomonas tetramitiformis</name>
    <dbReference type="NCBI Taxonomy" id="36881"/>
    <lineage>
        <taxon>Eukaryota</taxon>
        <taxon>Viridiplantae</taxon>
        <taxon>Chlorophyta</taxon>
        <taxon>Pyramimonadophyceae</taxon>
        <taxon>Pyramimonadales</taxon>
        <taxon>Pyramimonadaceae</taxon>
        <taxon>Cymbomonas</taxon>
    </lineage>
</organism>
<keyword evidence="3" id="KW-1185">Reference proteome</keyword>
<gene>
    <name evidence="2" type="ORF">CYMTET_18242</name>
</gene>
<sequence>MNTCGALQSRVSPVQALAVQGRGLERDLLRADHCLRGEYGGKAGRGAKGGEGGAGGEGGGGGGGGGGVEAGAEAGRRRRRRREAGGGGEGGAEAEA</sequence>
<dbReference type="Proteomes" id="UP001190700">
    <property type="component" value="Unassembled WGS sequence"/>
</dbReference>
<evidence type="ECO:0000313" key="2">
    <source>
        <dbReference type="EMBL" id="KAK3273518.1"/>
    </source>
</evidence>
<dbReference type="AlphaFoldDB" id="A0AAE0G931"/>
<reference evidence="2 3" key="1">
    <citation type="journal article" date="2015" name="Genome Biol. Evol.">
        <title>Comparative Genomics of a Bacterivorous Green Alga Reveals Evolutionary Causalities and Consequences of Phago-Mixotrophic Mode of Nutrition.</title>
        <authorList>
            <person name="Burns J.A."/>
            <person name="Paasch A."/>
            <person name="Narechania A."/>
            <person name="Kim E."/>
        </authorList>
    </citation>
    <scope>NUCLEOTIDE SEQUENCE [LARGE SCALE GENOMIC DNA]</scope>
    <source>
        <strain evidence="2 3">PLY_AMNH</strain>
    </source>
</reference>
<feature type="compositionally biased region" description="Gly residues" evidence="1">
    <location>
        <begin position="38"/>
        <end position="69"/>
    </location>
</feature>
<evidence type="ECO:0000256" key="1">
    <source>
        <dbReference type="SAM" id="MobiDB-lite"/>
    </source>
</evidence>
<accession>A0AAE0G931</accession>
<evidence type="ECO:0000313" key="3">
    <source>
        <dbReference type="Proteomes" id="UP001190700"/>
    </source>
</evidence>
<feature type="compositionally biased region" description="Gly residues" evidence="1">
    <location>
        <begin position="85"/>
        <end position="96"/>
    </location>
</feature>
<name>A0AAE0G931_9CHLO</name>
<proteinExistence type="predicted"/>
<comment type="caution">
    <text evidence="2">The sequence shown here is derived from an EMBL/GenBank/DDBJ whole genome shotgun (WGS) entry which is preliminary data.</text>
</comment>
<dbReference type="EMBL" id="LGRX02008434">
    <property type="protein sequence ID" value="KAK3273518.1"/>
    <property type="molecule type" value="Genomic_DNA"/>
</dbReference>
<feature type="region of interest" description="Disordered" evidence="1">
    <location>
        <begin position="37"/>
        <end position="96"/>
    </location>
</feature>